<organism evidence="5 6">
    <name type="scientific">Arenicella xantha</name>
    <dbReference type="NCBI Taxonomy" id="644221"/>
    <lineage>
        <taxon>Bacteria</taxon>
        <taxon>Pseudomonadati</taxon>
        <taxon>Pseudomonadota</taxon>
        <taxon>Gammaproteobacteria</taxon>
        <taxon>Arenicellales</taxon>
        <taxon>Arenicellaceae</taxon>
        <taxon>Arenicella</taxon>
    </lineage>
</organism>
<dbReference type="InterPro" id="IPR000524">
    <property type="entry name" value="Tscrpt_reg_HTH_GntR"/>
</dbReference>
<dbReference type="FunCoup" id="A0A395JMW0">
    <property type="interactions" value="88"/>
</dbReference>
<proteinExistence type="predicted"/>
<dbReference type="Proteomes" id="UP000253083">
    <property type="component" value="Unassembled WGS sequence"/>
</dbReference>
<dbReference type="SMART" id="SM00345">
    <property type="entry name" value="HTH_GNTR"/>
    <property type="match status" value="1"/>
</dbReference>
<dbReference type="OrthoDB" id="9028214at2"/>
<dbReference type="SUPFAM" id="SSF48008">
    <property type="entry name" value="GntR ligand-binding domain-like"/>
    <property type="match status" value="1"/>
</dbReference>
<dbReference type="InParanoid" id="A0A395JMW0"/>
<dbReference type="PANTHER" id="PTHR43537:SF44">
    <property type="entry name" value="GNTR FAMILY REGULATORY PROTEIN"/>
    <property type="match status" value="1"/>
</dbReference>
<dbReference type="InterPro" id="IPR036390">
    <property type="entry name" value="WH_DNA-bd_sf"/>
</dbReference>
<keyword evidence="1" id="KW-0805">Transcription regulation</keyword>
<dbReference type="GO" id="GO:0003677">
    <property type="term" value="F:DNA binding"/>
    <property type="evidence" value="ECO:0007669"/>
    <property type="project" value="UniProtKB-KW"/>
</dbReference>
<dbReference type="Pfam" id="PF00392">
    <property type="entry name" value="GntR"/>
    <property type="match status" value="1"/>
</dbReference>
<dbReference type="Gene3D" id="1.10.10.10">
    <property type="entry name" value="Winged helix-like DNA-binding domain superfamily/Winged helix DNA-binding domain"/>
    <property type="match status" value="1"/>
</dbReference>
<evidence type="ECO:0000313" key="5">
    <source>
        <dbReference type="EMBL" id="RBP52807.1"/>
    </source>
</evidence>
<dbReference type="SMART" id="SM00895">
    <property type="entry name" value="FCD"/>
    <property type="match status" value="1"/>
</dbReference>
<reference evidence="5 6" key="1">
    <citation type="submission" date="2018-06" db="EMBL/GenBank/DDBJ databases">
        <title>Genomic Encyclopedia of Type Strains, Phase IV (KMG-IV): sequencing the most valuable type-strain genomes for metagenomic binning, comparative biology and taxonomic classification.</title>
        <authorList>
            <person name="Goeker M."/>
        </authorList>
    </citation>
    <scope>NUCLEOTIDE SEQUENCE [LARGE SCALE GENOMIC DNA]</scope>
    <source>
        <strain evidence="5 6">DSM 24032</strain>
    </source>
</reference>
<sequence length="238" mass="26289">MNRANRGMNLTQQVADSLGNAIINGTYGEHNPVPSEAVLCQQLQVSRSAAREAVKSLAAKGLITSRARQGIKVLPESEWNLFDADVLRWMRDSNPSLELLREFTQLRVAIEPDAARLAAQHQDSEKIAEIAEALVRMKNAETGMDDPLESDIAFHLSVLNASGNRFFSQLGRIIDTTLRVSIRFTNMRTGVNAGNHDDHKKIYDAIVENQPEAAAKQAKKLMDSALATIVSALEERKK</sequence>
<dbReference type="CDD" id="cd07377">
    <property type="entry name" value="WHTH_GntR"/>
    <property type="match status" value="1"/>
</dbReference>
<dbReference type="Gene3D" id="1.20.120.530">
    <property type="entry name" value="GntR ligand-binding domain-like"/>
    <property type="match status" value="1"/>
</dbReference>
<dbReference type="InterPro" id="IPR011711">
    <property type="entry name" value="GntR_C"/>
</dbReference>
<dbReference type="InterPro" id="IPR008920">
    <property type="entry name" value="TF_FadR/GntR_C"/>
</dbReference>
<gene>
    <name evidence="5" type="ORF">DFR28_101191</name>
</gene>
<evidence type="ECO:0000256" key="2">
    <source>
        <dbReference type="ARBA" id="ARBA00023125"/>
    </source>
</evidence>
<dbReference type="SUPFAM" id="SSF46785">
    <property type="entry name" value="Winged helix' DNA-binding domain"/>
    <property type="match status" value="1"/>
</dbReference>
<dbReference type="GO" id="GO:0003700">
    <property type="term" value="F:DNA-binding transcription factor activity"/>
    <property type="evidence" value="ECO:0007669"/>
    <property type="project" value="InterPro"/>
</dbReference>
<dbReference type="Pfam" id="PF07729">
    <property type="entry name" value="FCD"/>
    <property type="match status" value="1"/>
</dbReference>
<dbReference type="PRINTS" id="PR00035">
    <property type="entry name" value="HTHGNTR"/>
</dbReference>
<evidence type="ECO:0000256" key="3">
    <source>
        <dbReference type="ARBA" id="ARBA00023163"/>
    </source>
</evidence>
<evidence type="ECO:0000256" key="1">
    <source>
        <dbReference type="ARBA" id="ARBA00023015"/>
    </source>
</evidence>
<dbReference type="PANTHER" id="PTHR43537">
    <property type="entry name" value="TRANSCRIPTIONAL REGULATOR, GNTR FAMILY"/>
    <property type="match status" value="1"/>
</dbReference>
<keyword evidence="6" id="KW-1185">Reference proteome</keyword>
<keyword evidence="2 5" id="KW-0238">DNA-binding</keyword>
<dbReference type="PROSITE" id="PS50949">
    <property type="entry name" value="HTH_GNTR"/>
    <property type="match status" value="1"/>
</dbReference>
<comment type="caution">
    <text evidence="5">The sequence shown here is derived from an EMBL/GenBank/DDBJ whole genome shotgun (WGS) entry which is preliminary data.</text>
</comment>
<dbReference type="AlphaFoldDB" id="A0A395JMW0"/>
<name>A0A395JMW0_9GAMM</name>
<protein>
    <submittedName>
        <fullName evidence="5">DNA-binding FadR family transcriptional regulator</fullName>
    </submittedName>
</protein>
<accession>A0A395JMW0</accession>
<dbReference type="InterPro" id="IPR036388">
    <property type="entry name" value="WH-like_DNA-bd_sf"/>
</dbReference>
<evidence type="ECO:0000313" key="6">
    <source>
        <dbReference type="Proteomes" id="UP000253083"/>
    </source>
</evidence>
<keyword evidence="3" id="KW-0804">Transcription</keyword>
<feature type="domain" description="HTH gntR-type" evidence="4">
    <location>
        <begin position="8"/>
        <end position="76"/>
    </location>
</feature>
<dbReference type="EMBL" id="QNRT01000001">
    <property type="protein sequence ID" value="RBP52807.1"/>
    <property type="molecule type" value="Genomic_DNA"/>
</dbReference>
<evidence type="ECO:0000259" key="4">
    <source>
        <dbReference type="PROSITE" id="PS50949"/>
    </source>
</evidence>